<sequence length="322" mass="35529">MILEVKDLTVEFQIGKNFLTAVNNVNFGLGQQDSLGLVGESGCGKSTTGYALMNLLPKNGRISNGKVLINGVDIVTASDAEVRSIRWKEISMIFQNAMTALNPVQKIGDQIVNALLEHETISRSEAIDRASYFFEKVGISSSRLMQYPHEFSGGMKQRAVIALALICYPKILIADEPTTALDVVAQRQVIELLIDLQKELNLSMILISHDISAVAEACEKIAVMYGGEIMEIGPTRDVLIRNNHPYTNALVGSFPSLHKPISKLTQIPGSPPNLADMPSGCSFYPRCTYAQNICLHEKPPMRSVRFNKLCKCHFAEELDFNQ</sequence>
<dbReference type="PANTHER" id="PTHR43297:SF14">
    <property type="entry name" value="ATPASE AAA-TYPE CORE DOMAIN-CONTAINING PROTEIN"/>
    <property type="match status" value="1"/>
</dbReference>
<keyword evidence="9" id="KW-0472">Membrane</keyword>
<evidence type="ECO:0000256" key="2">
    <source>
        <dbReference type="ARBA" id="ARBA00005417"/>
    </source>
</evidence>
<dbReference type="Proteomes" id="UP000245423">
    <property type="component" value="Chromosome 1"/>
</dbReference>
<evidence type="ECO:0000259" key="10">
    <source>
        <dbReference type="PROSITE" id="PS50893"/>
    </source>
</evidence>
<evidence type="ECO:0000256" key="7">
    <source>
        <dbReference type="ARBA" id="ARBA00022840"/>
    </source>
</evidence>
<dbReference type="InterPro" id="IPR027417">
    <property type="entry name" value="P-loop_NTPase"/>
</dbReference>
<keyword evidence="6" id="KW-0547">Nucleotide-binding</keyword>
<feature type="domain" description="ABC transporter" evidence="10">
    <location>
        <begin position="3"/>
        <end position="251"/>
    </location>
</feature>
<evidence type="ECO:0000256" key="1">
    <source>
        <dbReference type="ARBA" id="ARBA00004202"/>
    </source>
</evidence>
<dbReference type="InterPro" id="IPR050388">
    <property type="entry name" value="ABC_Ni/Peptide_Import"/>
</dbReference>
<keyword evidence="12" id="KW-1185">Reference proteome</keyword>
<dbReference type="AlphaFoldDB" id="M1ZE81"/>
<dbReference type="PROSITE" id="PS00211">
    <property type="entry name" value="ABC_TRANSPORTER_1"/>
    <property type="match status" value="1"/>
</dbReference>
<dbReference type="RefSeq" id="WP_005587196.1">
    <property type="nucleotide sequence ID" value="NZ_LT669839.1"/>
</dbReference>
<evidence type="ECO:0000256" key="4">
    <source>
        <dbReference type="ARBA" id="ARBA00022475"/>
    </source>
</evidence>
<comment type="similarity">
    <text evidence="2">Belongs to the ABC transporter superfamily.</text>
</comment>
<evidence type="ECO:0000313" key="11">
    <source>
        <dbReference type="EMBL" id="SHD76483.1"/>
    </source>
</evidence>
<dbReference type="GO" id="GO:0005524">
    <property type="term" value="F:ATP binding"/>
    <property type="evidence" value="ECO:0007669"/>
    <property type="project" value="UniProtKB-KW"/>
</dbReference>
<dbReference type="FunFam" id="3.40.50.300:FF:000016">
    <property type="entry name" value="Oligopeptide ABC transporter ATP-binding component"/>
    <property type="match status" value="1"/>
</dbReference>
<dbReference type="InterPro" id="IPR003593">
    <property type="entry name" value="AAA+_ATPase"/>
</dbReference>
<evidence type="ECO:0000256" key="6">
    <source>
        <dbReference type="ARBA" id="ARBA00022741"/>
    </source>
</evidence>
<accession>M1ZE81</accession>
<dbReference type="CDD" id="cd03257">
    <property type="entry name" value="ABC_NikE_OppD_transporters"/>
    <property type="match status" value="1"/>
</dbReference>
<evidence type="ECO:0000313" key="12">
    <source>
        <dbReference type="Proteomes" id="UP000245423"/>
    </source>
</evidence>
<dbReference type="SUPFAM" id="SSF52540">
    <property type="entry name" value="P-loop containing nucleoside triphosphate hydrolases"/>
    <property type="match status" value="1"/>
</dbReference>
<dbReference type="GO" id="GO:0016887">
    <property type="term" value="F:ATP hydrolysis activity"/>
    <property type="evidence" value="ECO:0007669"/>
    <property type="project" value="InterPro"/>
</dbReference>
<dbReference type="Pfam" id="PF08352">
    <property type="entry name" value="oligo_HPY"/>
    <property type="match status" value="1"/>
</dbReference>
<dbReference type="GO" id="GO:0015833">
    <property type="term" value="P:peptide transport"/>
    <property type="evidence" value="ECO:0007669"/>
    <property type="project" value="InterPro"/>
</dbReference>
<dbReference type="NCBIfam" id="TIGR01727">
    <property type="entry name" value="oligo_HPY"/>
    <property type="match status" value="1"/>
</dbReference>
<dbReference type="EMBL" id="LT669839">
    <property type="protein sequence ID" value="SHD76483.1"/>
    <property type="molecule type" value="Genomic_DNA"/>
</dbReference>
<comment type="subcellular location">
    <subcellularLocation>
        <location evidence="1">Cell membrane</location>
        <topology evidence="1">Peripheral membrane protein</topology>
    </subcellularLocation>
</comment>
<evidence type="ECO:0000256" key="9">
    <source>
        <dbReference type="ARBA" id="ARBA00023136"/>
    </source>
</evidence>
<name>M1ZE81_9FIRM</name>
<dbReference type="Pfam" id="PF00005">
    <property type="entry name" value="ABC_tran"/>
    <property type="match status" value="1"/>
</dbReference>
<evidence type="ECO:0000256" key="3">
    <source>
        <dbReference type="ARBA" id="ARBA00022448"/>
    </source>
</evidence>
<evidence type="ECO:0000256" key="5">
    <source>
        <dbReference type="ARBA" id="ARBA00022519"/>
    </source>
</evidence>
<protein>
    <submittedName>
        <fullName evidence="11">Oligopeptide ABC transporter (ATP-binding protein)</fullName>
    </submittedName>
</protein>
<keyword evidence="4" id="KW-1003">Cell membrane</keyword>
<dbReference type="OrthoDB" id="9806285at2"/>
<dbReference type="PANTHER" id="PTHR43297">
    <property type="entry name" value="OLIGOPEPTIDE TRANSPORT ATP-BINDING PROTEIN APPD"/>
    <property type="match status" value="1"/>
</dbReference>
<dbReference type="PROSITE" id="PS50893">
    <property type="entry name" value="ABC_TRANSPORTER_2"/>
    <property type="match status" value="1"/>
</dbReference>
<dbReference type="InterPro" id="IPR013563">
    <property type="entry name" value="Oligopep_ABC_C"/>
</dbReference>
<keyword evidence="7 11" id="KW-0067">ATP-binding</keyword>
<dbReference type="SMART" id="SM00382">
    <property type="entry name" value="AAA"/>
    <property type="match status" value="1"/>
</dbReference>
<proteinExistence type="inferred from homology"/>
<dbReference type="InterPro" id="IPR003439">
    <property type="entry name" value="ABC_transporter-like_ATP-bd"/>
</dbReference>
<gene>
    <name evidence="11" type="primary">oppD</name>
    <name evidence="11" type="ORF">CUESP1_1109</name>
</gene>
<dbReference type="InterPro" id="IPR017871">
    <property type="entry name" value="ABC_transporter-like_CS"/>
</dbReference>
<dbReference type="GO" id="GO:0005886">
    <property type="term" value="C:plasma membrane"/>
    <property type="evidence" value="ECO:0007669"/>
    <property type="project" value="UniProtKB-SubCell"/>
</dbReference>
<dbReference type="HOGENOM" id="CLU_000604_1_23_9"/>
<dbReference type="Gene3D" id="3.40.50.300">
    <property type="entry name" value="P-loop containing nucleotide triphosphate hydrolases"/>
    <property type="match status" value="1"/>
</dbReference>
<organism evidence="11 12">
    <name type="scientific">[Clostridium] ultunense Esp</name>
    <dbReference type="NCBI Taxonomy" id="1288971"/>
    <lineage>
        <taxon>Bacteria</taxon>
        <taxon>Bacillati</taxon>
        <taxon>Bacillota</taxon>
        <taxon>Tissierellia</taxon>
        <taxon>Tissierellales</taxon>
        <taxon>Tepidimicrobiaceae</taxon>
        <taxon>Schnuerera</taxon>
    </lineage>
</organism>
<reference evidence="11 12" key="1">
    <citation type="submission" date="2016-11" db="EMBL/GenBank/DDBJ databases">
        <authorList>
            <person name="Manzoor S."/>
        </authorList>
    </citation>
    <scope>NUCLEOTIDE SEQUENCE [LARGE SCALE GENOMIC DNA]</scope>
    <source>
        <strain evidence="11">Clostridium ultunense strain Esp</strain>
    </source>
</reference>
<keyword evidence="3" id="KW-0813">Transport</keyword>
<keyword evidence="5" id="KW-0997">Cell inner membrane</keyword>
<keyword evidence="8" id="KW-1278">Translocase</keyword>
<evidence type="ECO:0000256" key="8">
    <source>
        <dbReference type="ARBA" id="ARBA00022967"/>
    </source>
</evidence>